<evidence type="ECO:0000259" key="1">
    <source>
        <dbReference type="Pfam" id="PF24580"/>
    </source>
</evidence>
<protein>
    <recommendedName>
        <fullName evidence="1">DUF7607 domain-containing protein</fullName>
    </recommendedName>
</protein>
<reference evidence="2" key="1">
    <citation type="journal article" date="2020" name="Stud. Mycol.">
        <title>101 Dothideomycetes genomes: a test case for predicting lifestyles and emergence of pathogens.</title>
        <authorList>
            <person name="Haridas S."/>
            <person name="Albert R."/>
            <person name="Binder M."/>
            <person name="Bloem J."/>
            <person name="Labutti K."/>
            <person name="Salamov A."/>
            <person name="Andreopoulos B."/>
            <person name="Baker S."/>
            <person name="Barry K."/>
            <person name="Bills G."/>
            <person name="Bluhm B."/>
            <person name="Cannon C."/>
            <person name="Castanera R."/>
            <person name="Culley D."/>
            <person name="Daum C."/>
            <person name="Ezra D."/>
            <person name="Gonzalez J."/>
            <person name="Henrissat B."/>
            <person name="Kuo A."/>
            <person name="Liang C."/>
            <person name="Lipzen A."/>
            <person name="Lutzoni F."/>
            <person name="Magnuson J."/>
            <person name="Mondo S."/>
            <person name="Nolan M."/>
            <person name="Ohm R."/>
            <person name="Pangilinan J."/>
            <person name="Park H.-J."/>
            <person name="Ramirez L."/>
            <person name="Alfaro M."/>
            <person name="Sun H."/>
            <person name="Tritt A."/>
            <person name="Yoshinaga Y."/>
            <person name="Zwiers L.-H."/>
            <person name="Turgeon B."/>
            <person name="Goodwin S."/>
            <person name="Spatafora J."/>
            <person name="Crous P."/>
            <person name="Grigoriev I."/>
        </authorList>
    </citation>
    <scope>NUCLEOTIDE SEQUENCE</scope>
    <source>
        <strain evidence="2">CBS 690.94</strain>
    </source>
</reference>
<feature type="domain" description="DUF7607" evidence="1">
    <location>
        <begin position="16"/>
        <end position="129"/>
    </location>
</feature>
<name>A0A9P4PP24_9PLEO</name>
<feature type="non-terminal residue" evidence="2">
    <location>
        <position position="367"/>
    </location>
</feature>
<organism evidence="2 3">
    <name type="scientific">Karstenula rhodostoma CBS 690.94</name>
    <dbReference type="NCBI Taxonomy" id="1392251"/>
    <lineage>
        <taxon>Eukaryota</taxon>
        <taxon>Fungi</taxon>
        <taxon>Dikarya</taxon>
        <taxon>Ascomycota</taxon>
        <taxon>Pezizomycotina</taxon>
        <taxon>Dothideomycetes</taxon>
        <taxon>Pleosporomycetidae</taxon>
        <taxon>Pleosporales</taxon>
        <taxon>Massarineae</taxon>
        <taxon>Didymosphaeriaceae</taxon>
        <taxon>Karstenula</taxon>
    </lineage>
</organism>
<keyword evidence="3" id="KW-1185">Reference proteome</keyword>
<sequence length="367" mass="42635">QITQQPHLKTGKVSMETVIRIINESMEAFANEWSPIKHLELAPDYDEQSFDPTRLWEDAEALGRRDGLVEKYRFEIQLYESKLDTLAAEICKIPQNSEKQVRQHCRNLEMHVHNLEAAKWFLSIYKLPPAESEIGGAEEHHPNITQGPARRHAVEVIDLGSSPESSEYGEDREMIVDAEEEATIEESAIDVVDPCLQMPQKPRGNRPEKASILTVSGWNMRDLVAIKDSKRVVMKVMLDMSRQEREMIHRRIRVLKKSNLLKEISTCIDMLYRKEQKMLGVLPSDLPKIRAVTNFFLCWWFADNYMYKIPTDEQLHELATELHQSDDLELFYDFVHYILHKTFSEEAFQNAHAPSKEETIVISDDEE</sequence>
<dbReference type="AlphaFoldDB" id="A0A9P4PP24"/>
<evidence type="ECO:0000313" key="2">
    <source>
        <dbReference type="EMBL" id="KAF2446414.1"/>
    </source>
</evidence>
<proteinExistence type="predicted"/>
<dbReference type="Proteomes" id="UP000799764">
    <property type="component" value="Unassembled WGS sequence"/>
</dbReference>
<dbReference type="OrthoDB" id="3533395at2759"/>
<dbReference type="EMBL" id="MU001498">
    <property type="protein sequence ID" value="KAF2446414.1"/>
    <property type="molecule type" value="Genomic_DNA"/>
</dbReference>
<gene>
    <name evidence="2" type="ORF">P171DRAFT_330542</name>
</gene>
<dbReference type="InterPro" id="IPR056026">
    <property type="entry name" value="DUF7607"/>
</dbReference>
<feature type="non-terminal residue" evidence="2">
    <location>
        <position position="1"/>
    </location>
</feature>
<evidence type="ECO:0000313" key="3">
    <source>
        <dbReference type="Proteomes" id="UP000799764"/>
    </source>
</evidence>
<comment type="caution">
    <text evidence="2">The sequence shown here is derived from an EMBL/GenBank/DDBJ whole genome shotgun (WGS) entry which is preliminary data.</text>
</comment>
<accession>A0A9P4PP24</accession>
<dbReference type="Pfam" id="PF24580">
    <property type="entry name" value="DUF7607"/>
    <property type="match status" value="1"/>
</dbReference>